<evidence type="ECO:0000313" key="3">
    <source>
        <dbReference type="EMBL" id="SBW04705.1"/>
    </source>
</evidence>
<feature type="transmembrane region" description="Helical" evidence="1">
    <location>
        <begin position="28"/>
        <end position="47"/>
    </location>
</feature>
<organism evidence="3">
    <name type="scientific">uncultured Dysgonomonas sp</name>
    <dbReference type="NCBI Taxonomy" id="206096"/>
    <lineage>
        <taxon>Bacteria</taxon>
        <taxon>Pseudomonadati</taxon>
        <taxon>Bacteroidota</taxon>
        <taxon>Bacteroidia</taxon>
        <taxon>Bacteroidales</taxon>
        <taxon>Dysgonomonadaceae</taxon>
        <taxon>Dysgonomonas</taxon>
        <taxon>environmental samples</taxon>
    </lineage>
</organism>
<evidence type="ECO:0000256" key="1">
    <source>
        <dbReference type="SAM" id="Phobius"/>
    </source>
</evidence>
<keyword evidence="1" id="KW-0812">Transmembrane</keyword>
<dbReference type="PANTHER" id="PTHR40763:SF5">
    <property type="entry name" value="MEMBRANE PROTEIN"/>
    <property type="match status" value="1"/>
</dbReference>
<keyword evidence="1" id="KW-1133">Transmembrane helix</keyword>
<dbReference type="EMBL" id="FLUM01000003">
    <property type="protein sequence ID" value="SBW04705.1"/>
    <property type="molecule type" value="Genomic_DNA"/>
</dbReference>
<evidence type="ECO:0000259" key="2">
    <source>
        <dbReference type="Pfam" id="PF22570"/>
    </source>
</evidence>
<feature type="transmembrane region" description="Helical" evidence="1">
    <location>
        <begin position="83"/>
        <end position="103"/>
    </location>
</feature>
<dbReference type="InterPro" id="IPR054331">
    <property type="entry name" value="LiaF_TM"/>
</dbReference>
<feature type="domain" description="LiaF transmembrane" evidence="2">
    <location>
        <begin position="33"/>
        <end position="133"/>
    </location>
</feature>
<feature type="transmembrane region" description="Helical" evidence="1">
    <location>
        <begin position="59"/>
        <end position="76"/>
    </location>
</feature>
<name>A0A212JZN2_9BACT</name>
<protein>
    <recommendedName>
        <fullName evidence="2">LiaF transmembrane domain-containing protein</fullName>
    </recommendedName>
</protein>
<gene>
    <name evidence="3" type="ORF">KL86DYS1_30912</name>
</gene>
<reference evidence="3" key="1">
    <citation type="submission" date="2016-04" db="EMBL/GenBank/DDBJ databases">
        <authorList>
            <person name="Evans L.H."/>
            <person name="Alamgir A."/>
            <person name="Owens N."/>
            <person name="Weber N.D."/>
            <person name="Virtaneva K."/>
            <person name="Barbian K."/>
            <person name="Babar A."/>
            <person name="Rosenke K."/>
        </authorList>
    </citation>
    <scope>NUCLEOTIDE SEQUENCE</scope>
    <source>
        <strain evidence="3">86-1</strain>
    </source>
</reference>
<sequence length="275" mass="31569">MYFYIRNPKLILMERDFKDKYLFKRNRGNGIGFALFLILFGGIYLFLNLGIIPIEYKRILISWQMLLIVLGIWNLLKKQFVGAFFLIAIGCFFIYPVLCSVFPEHFVRFDVDIKTYWPVLLIAGGILLVISRSFPSSKRGHRKEYRYESTNDNYNPAEQNSADYVDKNLMFGSSEQIVLSQNFKGGEANVMFGELIIDLRRANLSEYPGILEANVMFGSIVIYTPSDWTVELKSSSFLGSFEDKRYHISNKISESSAPRLIIKGSAMFGSGEIRS</sequence>
<dbReference type="PANTHER" id="PTHR40763">
    <property type="entry name" value="MEMBRANE PROTEIN-RELATED"/>
    <property type="match status" value="1"/>
</dbReference>
<proteinExistence type="predicted"/>
<dbReference type="Pfam" id="PF22570">
    <property type="entry name" value="LiaF-TM"/>
    <property type="match status" value="1"/>
</dbReference>
<feature type="transmembrane region" description="Helical" evidence="1">
    <location>
        <begin position="115"/>
        <end position="134"/>
    </location>
</feature>
<accession>A0A212JZN2</accession>
<dbReference type="AlphaFoldDB" id="A0A212JZN2"/>
<keyword evidence="1" id="KW-0472">Membrane</keyword>